<keyword evidence="5 8" id="KW-1133">Transmembrane helix</keyword>
<name>A0AAW1PAP6_9CHLO</name>
<evidence type="ECO:0000256" key="9">
    <source>
        <dbReference type="SAM" id="SignalP"/>
    </source>
</evidence>
<evidence type="ECO:0000256" key="7">
    <source>
        <dbReference type="SAM" id="MobiDB-lite"/>
    </source>
</evidence>
<keyword evidence="6 8" id="KW-0472">Membrane</keyword>
<dbReference type="GO" id="GO:0015853">
    <property type="term" value="P:adenine transport"/>
    <property type="evidence" value="ECO:0007669"/>
    <property type="project" value="TreeGrafter"/>
</dbReference>
<comment type="similarity">
    <text evidence="2">Belongs to the nucleobase:cation symporter-2 (NCS2) (TC 2.A.40) family. Azg-like subfamily.</text>
</comment>
<dbReference type="InterPro" id="IPR045018">
    <property type="entry name" value="Azg-like"/>
</dbReference>
<dbReference type="GO" id="GO:0015854">
    <property type="term" value="P:guanine transport"/>
    <property type="evidence" value="ECO:0007669"/>
    <property type="project" value="TreeGrafter"/>
</dbReference>
<dbReference type="PANTHER" id="PTHR43337:SF17">
    <property type="entry name" value="XANTHINE URACIL VITAMIN C PERMEASE"/>
    <property type="match status" value="1"/>
</dbReference>
<feature type="chain" id="PRO_5043822404" description="Xanthine/uracil permease" evidence="9">
    <location>
        <begin position="20"/>
        <end position="617"/>
    </location>
</feature>
<keyword evidence="9" id="KW-0732">Signal</keyword>
<dbReference type="PANTHER" id="PTHR43337">
    <property type="entry name" value="XANTHINE/URACIL PERMEASE C887.17-RELATED"/>
    <property type="match status" value="1"/>
</dbReference>
<accession>A0AAW1PAP6</accession>
<feature type="transmembrane region" description="Helical" evidence="8">
    <location>
        <begin position="434"/>
        <end position="452"/>
    </location>
</feature>
<feature type="transmembrane region" description="Helical" evidence="8">
    <location>
        <begin position="479"/>
        <end position="501"/>
    </location>
</feature>
<feature type="transmembrane region" description="Helical" evidence="8">
    <location>
        <begin position="181"/>
        <end position="201"/>
    </location>
</feature>
<evidence type="ECO:0000313" key="10">
    <source>
        <dbReference type="EMBL" id="KAK9805952.1"/>
    </source>
</evidence>
<reference evidence="10 11" key="1">
    <citation type="journal article" date="2024" name="Nat. Commun.">
        <title>Phylogenomics reveals the evolutionary origins of lichenization in chlorophyte algae.</title>
        <authorList>
            <person name="Puginier C."/>
            <person name="Libourel C."/>
            <person name="Otte J."/>
            <person name="Skaloud P."/>
            <person name="Haon M."/>
            <person name="Grisel S."/>
            <person name="Petersen M."/>
            <person name="Berrin J.G."/>
            <person name="Delaux P.M."/>
            <person name="Dal Grande F."/>
            <person name="Keller J."/>
        </authorList>
    </citation>
    <scope>NUCLEOTIDE SEQUENCE [LARGE SCALE GENOMIC DNA]</scope>
    <source>
        <strain evidence="10 11">SAG 2036</strain>
    </source>
</reference>
<feature type="transmembrane region" description="Helical" evidence="8">
    <location>
        <begin position="372"/>
        <end position="395"/>
    </location>
</feature>
<evidence type="ECO:0000256" key="6">
    <source>
        <dbReference type="ARBA" id="ARBA00023136"/>
    </source>
</evidence>
<evidence type="ECO:0000256" key="2">
    <source>
        <dbReference type="ARBA" id="ARBA00005697"/>
    </source>
</evidence>
<feature type="compositionally biased region" description="Polar residues" evidence="7">
    <location>
        <begin position="581"/>
        <end position="591"/>
    </location>
</feature>
<organism evidence="10 11">
    <name type="scientific">Symbiochloris irregularis</name>
    <dbReference type="NCBI Taxonomy" id="706552"/>
    <lineage>
        <taxon>Eukaryota</taxon>
        <taxon>Viridiplantae</taxon>
        <taxon>Chlorophyta</taxon>
        <taxon>core chlorophytes</taxon>
        <taxon>Trebouxiophyceae</taxon>
        <taxon>Trebouxiales</taxon>
        <taxon>Trebouxiaceae</taxon>
        <taxon>Symbiochloris</taxon>
    </lineage>
</organism>
<dbReference type="EMBL" id="JALJOQ010000040">
    <property type="protein sequence ID" value="KAK9805952.1"/>
    <property type="molecule type" value="Genomic_DNA"/>
</dbReference>
<gene>
    <name evidence="10" type="ORF">WJX73_008142</name>
</gene>
<dbReference type="AlphaFoldDB" id="A0AAW1PAP6"/>
<feature type="transmembrane region" description="Helical" evidence="8">
    <location>
        <begin position="334"/>
        <end position="360"/>
    </location>
</feature>
<keyword evidence="11" id="KW-1185">Reference proteome</keyword>
<feature type="transmembrane region" description="Helical" evidence="8">
    <location>
        <begin position="251"/>
        <end position="270"/>
    </location>
</feature>
<dbReference type="GO" id="GO:0005886">
    <property type="term" value="C:plasma membrane"/>
    <property type="evidence" value="ECO:0007669"/>
    <property type="project" value="TreeGrafter"/>
</dbReference>
<sequence>MVSAYILFLNPLILSGASGGTNTGMPKEDVVLATAISTGVATLAMGLVANYPWVVSVQLGTNVFFVYSILQPYQQCGAHSHFQDGTAVCAGEPCTCNADGSVIQSGWWPAMDFIPFGVLRPDGSFDTSAGTPCAGTSALCTGTIIPFEEALAATFLEGLVFLAICFTGMRSRILRLFPKTVLMAGACGIGVFIAFVGMRNIPVLVPAPFPNLTKLASALNIGSDGYGNATLHTGIEWNSCVYQSELPPYDIFCPWLGIGGLVFTGILLLWNINGAFIFGIFFTMFLSWIIFPHYQGGDPPGPIPTKGVAAPKFTTTAGALSFDWGPHTGKLVEAFITFLYLDFIGSSITFVSMGQMCGILDDQGSIPHSNKAFISDGLGTTIGGLLGTSALTTFVESASAVREGGRTGLTAVICAVLFFLSVFFWPIFSSIPNIATGPVLILIGVLIFMSSVQEIPWQDITEAGPAFITIIVMATTNNIAYGCIAGIIAYVIVKFVTYGLFPKYQEKWWGYNQYKKWSAVRCMHINMDGEGGAHSKFPGMQRANAWLNRTQSGFSQRMRRKNSNAPTADSLPTAESLAVSLPSQSAHSTTPFKVDDSAHDPDVSLADLKLGDEAPKM</sequence>
<protein>
    <recommendedName>
        <fullName evidence="12">Xanthine/uracil permease</fullName>
    </recommendedName>
</protein>
<dbReference type="GO" id="GO:0005345">
    <property type="term" value="F:purine nucleobase transmembrane transporter activity"/>
    <property type="evidence" value="ECO:0007669"/>
    <property type="project" value="TreeGrafter"/>
</dbReference>
<comment type="caution">
    <text evidence="10">The sequence shown here is derived from an EMBL/GenBank/DDBJ whole genome shotgun (WGS) entry which is preliminary data.</text>
</comment>
<keyword evidence="4 8" id="KW-0812">Transmembrane</keyword>
<dbReference type="Pfam" id="PF00860">
    <property type="entry name" value="Xan_ur_permease"/>
    <property type="match status" value="1"/>
</dbReference>
<keyword evidence="3" id="KW-0813">Transport</keyword>
<dbReference type="InterPro" id="IPR006043">
    <property type="entry name" value="NCS2"/>
</dbReference>
<dbReference type="Proteomes" id="UP001465755">
    <property type="component" value="Unassembled WGS sequence"/>
</dbReference>
<feature type="compositionally biased region" description="Basic and acidic residues" evidence="7">
    <location>
        <begin position="593"/>
        <end position="602"/>
    </location>
</feature>
<evidence type="ECO:0000256" key="1">
    <source>
        <dbReference type="ARBA" id="ARBA00004141"/>
    </source>
</evidence>
<evidence type="ECO:0000256" key="3">
    <source>
        <dbReference type="ARBA" id="ARBA00022448"/>
    </source>
</evidence>
<proteinExistence type="inferred from homology"/>
<evidence type="ECO:0000313" key="11">
    <source>
        <dbReference type="Proteomes" id="UP001465755"/>
    </source>
</evidence>
<feature type="transmembrane region" description="Helical" evidence="8">
    <location>
        <begin position="275"/>
        <end position="294"/>
    </location>
</feature>
<feature type="transmembrane region" description="Helical" evidence="8">
    <location>
        <begin position="150"/>
        <end position="169"/>
    </location>
</feature>
<feature type="region of interest" description="Disordered" evidence="7">
    <location>
        <begin position="555"/>
        <end position="617"/>
    </location>
</feature>
<evidence type="ECO:0000256" key="5">
    <source>
        <dbReference type="ARBA" id="ARBA00022989"/>
    </source>
</evidence>
<comment type="subcellular location">
    <subcellularLocation>
        <location evidence="1">Membrane</location>
        <topology evidence="1">Multi-pass membrane protein</topology>
    </subcellularLocation>
</comment>
<feature type="transmembrane region" description="Helical" evidence="8">
    <location>
        <begin position="407"/>
        <end position="427"/>
    </location>
</feature>
<evidence type="ECO:0000256" key="8">
    <source>
        <dbReference type="SAM" id="Phobius"/>
    </source>
</evidence>
<feature type="signal peptide" evidence="9">
    <location>
        <begin position="1"/>
        <end position="19"/>
    </location>
</feature>
<evidence type="ECO:0008006" key="12">
    <source>
        <dbReference type="Google" id="ProtNLM"/>
    </source>
</evidence>
<evidence type="ECO:0000256" key="4">
    <source>
        <dbReference type="ARBA" id="ARBA00022692"/>
    </source>
</evidence>